<evidence type="ECO:0000259" key="2">
    <source>
        <dbReference type="PROSITE" id="PS50943"/>
    </source>
</evidence>
<dbReference type="EMBL" id="AZFE01000031">
    <property type="protein sequence ID" value="KRL55165.1"/>
    <property type="molecule type" value="Genomic_DNA"/>
</dbReference>
<dbReference type="InterPro" id="IPR010982">
    <property type="entry name" value="Lambda_DNA-bd_dom_sf"/>
</dbReference>
<keyword evidence="4" id="KW-1185">Reference proteome</keyword>
<protein>
    <recommendedName>
        <fullName evidence="2">HTH cro/C1-type domain-containing protein</fullName>
    </recommendedName>
</protein>
<organism evidence="3 4">
    <name type="scientific">Paucilactobacillus oligofermentans DSM 15707 = LMG 22743</name>
    <dbReference type="NCBI Taxonomy" id="1423778"/>
    <lineage>
        <taxon>Bacteria</taxon>
        <taxon>Bacillati</taxon>
        <taxon>Bacillota</taxon>
        <taxon>Bacilli</taxon>
        <taxon>Lactobacillales</taxon>
        <taxon>Lactobacillaceae</taxon>
        <taxon>Paucilactobacillus</taxon>
    </lineage>
</organism>
<dbReference type="InterPro" id="IPR001387">
    <property type="entry name" value="Cro/C1-type_HTH"/>
</dbReference>
<evidence type="ECO:0000313" key="4">
    <source>
        <dbReference type="Proteomes" id="UP000051697"/>
    </source>
</evidence>
<sequence length="76" mass="8786">MITFSKVGVTLIKNKVKVFRVGNNWTQADLASQLNISRQAVISIEKYKYLPSLELAFKIAKVFNSQIEEVFYEEEE</sequence>
<dbReference type="PANTHER" id="PTHR46558:SF4">
    <property type="entry name" value="DNA-BIDING PHAGE PROTEIN"/>
    <property type="match status" value="1"/>
</dbReference>
<dbReference type="STRING" id="1423778.FC70_GL000761"/>
<name>A0A0R1RDR5_9LACO</name>
<accession>A0A0R1RDR5</accession>
<dbReference type="SUPFAM" id="SSF47413">
    <property type="entry name" value="lambda repressor-like DNA-binding domains"/>
    <property type="match status" value="1"/>
</dbReference>
<evidence type="ECO:0000313" key="3">
    <source>
        <dbReference type="EMBL" id="KRL55165.1"/>
    </source>
</evidence>
<dbReference type="Proteomes" id="UP000051697">
    <property type="component" value="Unassembled WGS sequence"/>
</dbReference>
<dbReference type="PATRIC" id="fig|1423778.4.peg.793"/>
<gene>
    <name evidence="3" type="ORF">FC70_GL000761</name>
</gene>
<keyword evidence="1" id="KW-0238">DNA-binding</keyword>
<dbReference type="GO" id="GO:0003677">
    <property type="term" value="F:DNA binding"/>
    <property type="evidence" value="ECO:0007669"/>
    <property type="project" value="UniProtKB-KW"/>
</dbReference>
<comment type="caution">
    <text evidence="3">The sequence shown here is derived from an EMBL/GenBank/DDBJ whole genome shotgun (WGS) entry which is preliminary data.</text>
</comment>
<dbReference type="PROSITE" id="PS50943">
    <property type="entry name" value="HTH_CROC1"/>
    <property type="match status" value="1"/>
</dbReference>
<reference evidence="3 4" key="1">
    <citation type="journal article" date="2015" name="Genome Announc.">
        <title>Expanding the biotechnology potential of lactobacilli through comparative genomics of 213 strains and associated genera.</title>
        <authorList>
            <person name="Sun Z."/>
            <person name="Harris H.M."/>
            <person name="McCann A."/>
            <person name="Guo C."/>
            <person name="Argimon S."/>
            <person name="Zhang W."/>
            <person name="Yang X."/>
            <person name="Jeffery I.B."/>
            <person name="Cooney J.C."/>
            <person name="Kagawa T.F."/>
            <person name="Liu W."/>
            <person name="Song Y."/>
            <person name="Salvetti E."/>
            <person name="Wrobel A."/>
            <person name="Rasinkangas P."/>
            <person name="Parkhill J."/>
            <person name="Rea M.C."/>
            <person name="O'Sullivan O."/>
            <person name="Ritari J."/>
            <person name="Douillard F.P."/>
            <person name="Paul Ross R."/>
            <person name="Yang R."/>
            <person name="Briner A.E."/>
            <person name="Felis G.E."/>
            <person name="de Vos W.M."/>
            <person name="Barrangou R."/>
            <person name="Klaenhammer T.R."/>
            <person name="Caufield P.W."/>
            <person name="Cui Y."/>
            <person name="Zhang H."/>
            <person name="O'Toole P.W."/>
        </authorList>
    </citation>
    <scope>NUCLEOTIDE SEQUENCE [LARGE SCALE GENOMIC DNA]</scope>
    <source>
        <strain evidence="3 4">DSM 15707</strain>
    </source>
</reference>
<dbReference type="SMART" id="SM00530">
    <property type="entry name" value="HTH_XRE"/>
    <property type="match status" value="1"/>
</dbReference>
<dbReference type="Gene3D" id="1.10.260.40">
    <property type="entry name" value="lambda repressor-like DNA-binding domains"/>
    <property type="match status" value="1"/>
</dbReference>
<dbReference type="CDD" id="cd00093">
    <property type="entry name" value="HTH_XRE"/>
    <property type="match status" value="1"/>
</dbReference>
<feature type="domain" description="HTH cro/C1-type" evidence="2">
    <location>
        <begin position="16"/>
        <end position="70"/>
    </location>
</feature>
<dbReference type="PANTHER" id="PTHR46558">
    <property type="entry name" value="TRACRIPTIONAL REGULATORY PROTEIN-RELATED-RELATED"/>
    <property type="match status" value="1"/>
</dbReference>
<dbReference type="AlphaFoldDB" id="A0A0R1RDR5"/>
<proteinExistence type="predicted"/>
<evidence type="ECO:0000256" key="1">
    <source>
        <dbReference type="ARBA" id="ARBA00023125"/>
    </source>
</evidence>
<dbReference type="Pfam" id="PF01381">
    <property type="entry name" value="HTH_3"/>
    <property type="match status" value="1"/>
</dbReference>